<organism evidence="2 3">
    <name type="scientific">Streptomyces carpinensis</name>
    <dbReference type="NCBI Taxonomy" id="66369"/>
    <lineage>
        <taxon>Bacteria</taxon>
        <taxon>Bacillati</taxon>
        <taxon>Actinomycetota</taxon>
        <taxon>Actinomycetes</taxon>
        <taxon>Kitasatosporales</taxon>
        <taxon>Streptomycetaceae</taxon>
        <taxon>Streptomyces</taxon>
    </lineage>
</organism>
<accession>A0ABV1W948</accession>
<evidence type="ECO:0000256" key="1">
    <source>
        <dbReference type="SAM" id="MobiDB-lite"/>
    </source>
</evidence>
<dbReference type="RefSeq" id="WP_086728057.1">
    <property type="nucleotide sequence ID" value="NZ_MUBM01000214.1"/>
</dbReference>
<gene>
    <name evidence="2" type="ORF">ABT317_27815</name>
</gene>
<proteinExistence type="predicted"/>
<evidence type="ECO:0000313" key="3">
    <source>
        <dbReference type="Proteomes" id="UP001458415"/>
    </source>
</evidence>
<dbReference type="EMBL" id="JBEPCU010000598">
    <property type="protein sequence ID" value="MER6980675.1"/>
    <property type="molecule type" value="Genomic_DNA"/>
</dbReference>
<feature type="region of interest" description="Disordered" evidence="1">
    <location>
        <begin position="58"/>
        <end position="80"/>
    </location>
</feature>
<evidence type="ECO:0000313" key="2">
    <source>
        <dbReference type="EMBL" id="MER6980675.1"/>
    </source>
</evidence>
<protein>
    <submittedName>
        <fullName evidence="2">Uncharacterized protein</fullName>
    </submittedName>
</protein>
<reference evidence="2 3" key="1">
    <citation type="submission" date="2024-06" db="EMBL/GenBank/DDBJ databases">
        <title>The Natural Products Discovery Center: Release of the First 8490 Sequenced Strains for Exploring Actinobacteria Biosynthetic Diversity.</title>
        <authorList>
            <person name="Kalkreuter E."/>
            <person name="Kautsar S.A."/>
            <person name="Yang D."/>
            <person name="Bader C.D."/>
            <person name="Teijaro C.N."/>
            <person name="Fluegel L."/>
            <person name="Davis C.M."/>
            <person name="Simpson J.R."/>
            <person name="Lauterbach L."/>
            <person name="Steele A.D."/>
            <person name="Gui C."/>
            <person name="Meng S."/>
            <person name="Li G."/>
            <person name="Viehrig K."/>
            <person name="Ye F."/>
            <person name="Su P."/>
            <person name="Kiefer A.F."/>
            <person name="Nichols A."/>
            <person name="Cepeda A.J."/>
            <person name="Yan W."/>
            <person name="Fan B."/>
            <person name="Jiang Y."/>
            <person name="Adhikari A."/>
            <person name="Zheng C.-J."/>
            <person name="Schuster L."/>
            <person name="Cowan T.M."/>
            <person name="Smanski M.J."/>
            <person name="Chevrette M.G."/>
            <person name="De Carvalho L.P.S."/>
            <person name="Shen B."/>
        </authorList>
    </citation>
    <scope>NUCLEOTIDE SEQUENCE [LARGE SCALE GENOMIC DNA]</scope>
    <source>
        <strain evidence="2 3">NPDC000634</strain>
    </source>
</reference>
<sequence>MGCNCGKNRVRPNGDATAVPRPETFEAVLPGDKVVFRHSNAETVKAIANRYEDAVVREQSSGRIVHESPRKSASAGPITK</sequence>
<keyword evidence="3" id="KW-1185">Reference proteome</keyword>
<comment type="caution">
    <text evidence="2">The sequence shown here is derived from an EMBL/GenBank/DDBJ whole genome shotgun (WGS) entry which is preliminary data.</text>
</comment>
<name>A0ABV1W948_9ACTN</name>
<dbReference type="Proteomes" id="UP001458415">
    <property type="component" value="Unassembled WGS sequence"/>
</dbReference>